<feature type="signal peptide" evidence="3">
    <location>
        <begin position="1"/>
        <end position="19"/>
    </location>
</feature>
<keyword evidence="2" id="KW-1015">Disulfide bond</keyword>
<sequence>MFFVIVLSLCLLHIPEVWSLECYACDSGWTNQLCTQKTTTCQSDELCSNTLERKQFEGRLFTKGCMERQLCYDLQSLNDRKTCRDTPSVCVYCCDSTLCNQGETTRVFFPILLLSIVIVLV</sequence>
<keyword evidence="5" id="KW-1185">Reference proteome</keyword>
<dbReference type="Proteomes" id="UP001347796">
    <property type="component" value="Unassembled WGS sequence"/>
</dbReference>
<gene>
    <name evidence="4" type="ORF">SNE40_016884</name>
</gene>
<dbReference type="Gene3D" id="2.10.60.10">
    <property type="entry name" value="CD59"/>
    <property type="match status" value="1"/>
</dbReference>
<evidence type="ECO:0000256" key="3">
    <source>
        <dbReference type="SAM" id="SignalP"/>
    </source>
</evidence>
<dbReference type="SUPFAM" id="SSF57302">
    <property type="entry name" value="Snake toxin-like"/>
    <property type="match status" value="1"/>
</dbReference>
<keyword evidence="1 3" id="KW-0732">Signal</keyword>
<evidence type="ECO:0000256" key="1">
    <source>
        <dbReference type="ARBA" id="ARBA00022729"/>
    </source>
</evidence>
<protein>
    <recommendedName>
        <fullName evidence="6">UPAR/Ly6 domain-containing protein</fullName>
    </recommendedName>
</protein>
<evidence type="ECO:0000313" key="4">
    <source>
        <dbReference type="EMBL" id="KAK6173432.1"/>
    </source>
</evidence>
<dbReference type="PANTHER" id="PTHR10036">
    <property type="entry name" value="CD59 GLYCOPROTEIN"/>
    <property type="match status" value="1"/>
</dbReference>
<reference evidence="4 5" key="1">
    <citation type="submission" date="2024-01" db="EMBL/GenBank/DDBJ databases">
        <title>The genome of the rayed Mediterranean limpet Patella caerulea (Linnaeus, 1758).</title>
        <authorList>
            <person name="Anh-Thu Weber A."/>
            <person name="Halstead-Nussloch G."/>
        </authorList>
    </citation>
    <scope>NUCLEOTIDE SEQUENCE [LARGE SCALE GENOMIC DNA]</scope>
    <source>
        <strain evidence="4">AATW-2023a</strain>
        <tissue evidence="4">Whole specimen</tissue>
    </source>
</reference>
<accession>A0AAN8J9C8</accession>
<dbReference type="AlphaFoldDB" id="A0AAN8J9C8"/>
<dbReference type="InterPro" id="IPR045860">
    <property type="entry name" value="Snake_toxin-like_sf"/>
</dbReference>
<evidence type="ECO:0000256" key="2">
    <source>
        <dbReference type="ARBA" id="ARBA00023157"/>
    </source>
</evidence>
<organism evidence="4 5">
    <name type="scientific">Patella caerulea</name>
    <name type="common">Rayed Mediterranean limpet</name>
    <dbReference type="NCBI Taxonomy" id="87958"/>
    <lineage>
        <taxon>Eukaryota</taxon>
        <taxon>Metazoa</taxon>
        <taxon>Spiralia</taxon>
        <taxon>Lophotrochozoa</taxon>
        <taxon>Mollusca</taxon>
        <taxon>Gastropoda</taxon>
        <taxon>Patellogastropoda</taxon>
        <taxon>Patelloidea</taxon>
        <taxon>Patellidae</taxon>
        <taxon>Patella</taxon>
    </lineage>
</organism>
<name>A0AAN8J9C8_PATCE</name>
<dbReference type="EMBL" id="JAZGQO010000011">
    <property type="protein sequence ID" value="KAK6173432.1"/>
    <property type="molecule type" value="Genomic_DNA"/>
</dbReference>
<comment type="caution">
    <text evidence="4">The sequence shown here is derived from an EMBL/GenBank/DDBJ whole genome shotgun (WGS) entry which is preliminary data.</text>
</comment>
<dbReference type="PANTHER" id="PTHR10036:SF3">
    <property type="entry name" value="PROTEIN SLEEPLESS-RELATED"/>
    <property type="match status" value="1"/>
</dbReference>
<evidence type="ECO:0008006" key="6">
    <source>
        <dbReference type="Google" id="ProtNLM"/>
    </source>
</evidence>
<proteinExistence type="predicted"/>
<feature type="chain" id="PRO_5042966473" description="UPAR/Ly6 domain-containing protein" evidence="3">
    <location>
        <begin position="20"/>
        <end position="121"/>
    </location>
</feature>
<evidence type="ECO:0000313" key="5">
    <source>
        <dbReference type="Proteomes" id="UP001347796"/>
    </source>
</evidence>